<comment type="caution">
    <text evidence="4">The sequence shown here is derived from an EMBL/GenBank/DDBJ whole genome shotgun (WGS) entry which is preliminary data.</text>
</comment>
<dbReference type="InterPro" id="IPR000330">
    <property type="entry name" value="SNF2_N"/>
</dbReference>
<dbReference type="PROSITE" id="PS51192">
    <property type="entry name" value="HELICASE_ATP_BIND_1"/>
    <property type="match status" value="1"/>
</dbReference>
<dbReference type="SMART" id="SM00487">
    <property type="entry name" value="DEXDc"/>
    <property type="match status" value="1"/>
</dbReference>
<dbReference type="EMBL" id="WHJF01000044">
    <property type="protein sequence ID" value="NHZ64024.1"/>
    <property type="molecule type" value="Genomic_DNA"/>
</dbReference>
<dbReference type="GO" id="GO:0004386">
    <property type="term" value="F:helicase activity"/>
    <property type="evidence" value="ECO:0007669"/>
    <property type="project" value="UniProtKB-KW"/>
</dbReference>
<dbReference type="SMART" id="SM00490">
    <property type="entry name" value="HELICc"/>
    <property type="match status" value="1"/>
</dbReference>
<evidence type="ECO:0000256" key="1">
    <source>
        <dbReference type="ARBA" id="ARBA00022801"/>
    </source>
</evidence>
<sequence length="1380" mass="152550">MRATMREQFAHMDTVEQHSVAMLAMAGEPMGRIRLQEHLAAAGVAVDNERMVAAMDALRGAGMASELQQRGWIVTPEITWLALSAALDAGTFGALAAAYDKLTPLRRNWEGFAILRSYRQGVALLRIALASGQGPAQVAPLLAACMNCHEALYLHPLVDICARPFEPALFARIHPLVRDEVLTVLLENAQREPASAAQLRGFAERHLAKGAPSMALRIVMAEHLILCGRLDDASNLLHDLDDSMALFYRSVILLLRDHHMEALAGFEQALKALRRETGKRKMAFPGIGGHLYVLALLRSPDPKHAKAAEAYLDIVTRTAQSHDTAVYQQLNLLRQIRGGTVDAAVLPTRSWESALQPFMFRALLHYWLALPQLDDKRAQLEQMMTQAREGGFDLVAAQLGALLGRIGAVSRDQEATALRQRLRCADMSVWFEREEPWERQLNALINLQPAVNVEVVKEARLVWGLRFDPLYGVQDIEAREQKRDAQGGWSRGRAMGLKRLSEDAASFDFLTSQDLHVVATLNAYKYYSGGGVRYEFDMDKAVAALIGHPLLFWIDAPGTRVELLPGEPELMIKARAGNVTITLQPSIVDNTDDVCVTRETPTRLRVVRISDEHRRIGAIVGNGLVVPLHAEKQVLKAIGAISSIVTVQSDIGGSAADIARVEADNRLHVHLLPYQQGLKMQVLVRPLPDAGAYYPPGSGAESVIAEVGGARVEARRNLNAEREAERQLVGALHVLEQSEADHGEWLLANPVACLELLAELQELDPARVLLAWPEGEPFRLAKKADSSSVRLSIKRDKDWFAASGEVQIDENRIMDLRTLLDLLRENGSRFVALGDNQFMALTTELHRRLMELSAFGTPSADGVKVHALASFALEELAQDAGKVTTDKAWIAHLAHMESNAAFVPQMPSTLQAELRDYQVEGFEWLARLAHWGVGACLADDMGLGKTLQALALLLSRAPQGPALVIAPTSVCMNWISEAARFAPTLNVKLFGSGDRAAMLDEAGPFDLVVASYGLLQLEAPAFARVRWNSIVLDEAQAIKNTATKRSQAVMALQGEFRMVATGTPLENHLGELWNLFRFINPGLLGTSDQFNLRFAGPIERAQTATKTSTRADAGARLRLRRLIQPFILRRTKAQVLAELPPRTEIVLPVDLTEEETALYESLRRDAIAKLAALEVPESQKSIQILAEMMKLRRACCNPALVAPELGLQSSKLTVFARLLDELLDNRHKVLVFSQFVDHLTLIRKHLDERGIKYQYLDGSTPMQERKKRVDAFQAGEGDVFLISLKAGGVGINLTAADYVIHMDPWWNPAVEDQASDRAHRMGQQRPVTIYRLVARHTIEEGIVELHKHKRDLADSLLEGSDVSARMSPGDMLRMLQEGLR</sequence>
<dbReference type="Pfam" id="PF00176">
    <property type="entry name" value="SNF2-rel_dom"/>
    <property type="match status" value="1"/>
</dbReference>
<keyword evidence="4" id="KW-0547">Nucleotide-binding</keyword>
<evidence type="ECO:0000313" key="4">
    <source>
        <dbReference type="EMBL" id="NHZ64024.1"/>
    </source>
</evidence>
<protein>
    <submittedName>
        <fullName evidence="4">ATP-dependent helicase</fullName>
    </submittedName>
</protein>
<dbReference type="CDD" id="cd18793">
    <property type="entry name" value="SF2_C_SNF"/>
    <property type="match status" value="1"/>
</dbReference>
<dbReference type="InterPro" id="IPR038718">
    <property type="entry name" value="SNF2-like_sf"/>
</dbReference>
<accession>A0ABX0MXP1</accession>
<dbReference type="InterPro" id="IPR049730">
    <property type="entry name" value="SNF2/RAD54-like_C"/>
</dbReference>
<feature type="domain" description="Helicase C-terminal" evidence="3">
    <location>
        <begin position="1218"/>
        <end position="1372"/>
    </location>
</feature>
<dbReference type="Pfam" id="PF00271">
    <property type="entry name" value="Helicase_C"/>
    <property type="match status" value="1"/>
</dbReference>
<reference evidence="4 5" key="1">
    <citation type="submission" date="2019-10" db="EMBL/GenBank/DDBJ databases">
        <title>Taxonomy of Antarctic Massilia spp.: description of Massilia rubra sp. nov., Massilia aquatica sp. nov., Massilia mucilaginosa sp. nov., Massilia frigida sp. nov. isolated from streams, lakes and regoliths.</title>
        <authorList>
            <person name="Holochova P."/>
            <person name="Sedlacek I."/>
            <person name="Kralova S."/>
            <person name="Maslanova I."/>
            <person name="Busse H.-J."/>
            <person name="Stankova E."/>
            <person name="Vrbovska V."/>
            <person name="Kovarovic V."/>
            <person name="Bartak M."/>
            <person name="Svec P."/>
            <person name="Pantucek R."/>
        </authorList>
    </citation>
    <scope>NUCLEOTIDE SEQUENCE [LARGE SCALE GENOMIC DNA]</scope>
    <source>
        <strain evidence="4 5">CCM 8694</strain>
    </source>
</reference>
<organism evidence="4 5">
    <name type="scientific">Massilia genomosp. 1</name>
    <dbReference type="NCBI Taxonomy" id="2609280"/>
    <lineage>
        <taxon>Bacteria</taxon>
        <taxon>Pseudomonadati</taxon>
        <taxon>Pseudomonadota</taxon>
        <taxon>Betaproteobacteria</taxon>
        <taxon>Burkholderiales</taxon>
        <taxon>Oxalobacteraceae</taxon>
        <taxon>Telluria group</taxon>
        <taxon>Massilia</taxon>
    </lineage>
</organism>
<dbReference type="InterPro" id="IPR014001">
    <property type="entry name" value="Helicase_ATP-bd"/>
</dbReference>
<dbReference type="InterPro" id="IPR027417">
    <property type="entry name" value="P-loop_NTPase"/>
</dbReference>
<dbReference type="PROSITE" id="PS51194">
    <property type="entry name" value="HELICASE_CTER"/>
    <property type="match status" value="1"/>
</dbReference>
<keyword evidence="4" id="KW-0067">ATP-binding</keyword>
<keyword evidence="5" id="KW-1185">Reference proteome</keyword>
<dbReference type="Gene3D" id="3.40.50.10810">
    <property type="entry name" value="Tandem AAA-ATPase domain"/>
    <property type="match status" value="1"/>
</dbReference>
<evidence type="ECO:0000313" key="5">
    <source>
        <dbReference type="Proteomes" id="UP000610594"/>
    </source>
</evidence>
<evidence type="ECO:0000259" key="3">
    <source>
        <dbReference type="PROSITE" id="PS51194"/>
    </source>
</evidence>
<dbReference type="InterPro" id="IPR001650">
    <property type="entry name" value="Helicase_C-like"/>
</dbReference>
<keyword evidence="4" id="KW-0347">Helicase</keyword>
<evidence type="ECO:0000259" key="2">
    <source>
        <dbReference type="PROSITE" id="PS51192"/>
    </source>
</evidence>
<dbReference type="PANTHER" id="PTHR10799">
    <property type="entry name" value="SNF2/RAD54 HELICASE FAMILY"/>
    <property type="match status" value="1"/>
</dbReference>
<name>A0ABX0MXP1_9BURK</name>
<gene>
    <name evidence="4" type="ORF">F1735_17215</name>
</gene>
<dbReference type="SUPFAM" id="SSF52540">
    <property type="entry name" value="P-loop containing nucleoside triphosphate hydrolases"/>
    <property type="match status" value="2"/>
</dbReference>
<dbReference type="CDD" id="cd18012">
    <property type="entry name" value="DEXQc_arch_SWI2_SNF2"/>
    <property type="match status" value="1"/>
</dbReference>
<dbReference type="Proteomes" id="UP000610594">
    <property type="component" value="Unassembled WGS sequence"/>
</dbReference>
<proteinExistence type="predicted"/>
<feature type="domain" description="Helicase ATP-binding" evidence="2">
    <location>
        <begin position="926"/>
        <end position="1082"/>
    </location>
</feature>
<dbReference type="Gene3D" id="3.40.50.300">
    <property type="entry name" value="P-loop containing nucleotide triphosphate hydrolases"/>
    <property type="match status" value="1"/>
</dbReference>
<keyword evidence="1" id="KW-0378">Hydrolase</keyword>